<evidence type="ECO:0000256" key="2">
    <source>
        <dbReference type="ARBA" id="ARBA00007317"/>
    </source>
</evidence>
<dbReference type="InterPro" id="IPR000089">
    <property type="entry name" value="Biotin_lipoyl"/>
</dbReference>
<dbReference type="PROSITE" id="PS50968">
    <property type="entry name" value="BIOTINYL_LIPOYL"/>
    <property type="match status" value="1"/>
</dbReference>
<dbReference type="Pfam" id="PF02817">
    <property type="entry name" value="E3_binding"/>
    <property type="match status" value="1"/>
</dbReference>
<dbReference type="KEGG" id="mpe:MYPE5100"/>
<dbReference type="PANTHER" id="PTHR43178">
    <property type="entry name" value="DIHYDROLIPOAMIDE ACETYLTRANSFERASE COMPONENT OF PYRUVATE DEHYDROGENASE COMPLEX"/>
    <property type="match status" value="1"/>
</dbReference>
<dbReference type="AlphaFoldDB" id="Q8EVQ0"/>
<protein>
    <recommendedName>
        <fullName evidence="6">Dihydrolipoamide acetyltransferase component of pyruvate dehydrogenase complex</fullName>
        <ecNumber evidence="6">2.3.1.-</ecNumber>
    </recommendedName>
</protein>
<dbReference type="SUPFAM" id="SSF47005">
    <property type="entry name" value="Peripheral subunit-binding domain of 2-oxo acid dehydrogenase complex"/>
    <property type="match status" value="1"/>
</dbReference>
<dbReference type="GO" id="GO:0031405">
    <property type="term" value="F:lipoic acid binding"/>
    <property type="evidence" value="ECO:0007669"/>
    <property type="project" value="TreeGrafter"/>
</dbReference>
<comment type="similarity">
    <text evidence="2 6">Belongs to the 2-oxoacid dehydrogenase family.</text>
</comment>
<name>Q8EVQ0_MALP2</name>
<evidence type="ECO:0000256" key="4">
    <source>
        <dbReference type="ARBA" id="ARBA00022823"/>
    </source>
</evidence>
<dbReference type="InterPro" id="IPR003016">
    <property type="entry name" value="2-oxoA_DH_lipoyl-BS"/>
</dbReference>
<dbReference type="InterPro" id="IPR004167">
    <property type="entry name" value="PSBD"/>
</dbReference>
<feature type="compositionally biased region" description="Low complexity" evidence="7">
    <location>
        <begin position="81"/>
        <end position="92"/>
    </location>
</feature>
<evidence type="ECO:0000256" key="7">
    <source>
        <dbReference type="SAM" id="MobiDB-lite"/>
    </source>
</evidence>
<feature type="compositionally biased region" description="Basic and acidic residues" evidence="7">
    <location>
        <begin position="93"/>
        <end position="107"/>
    </location>
</feature>
<dbReference type="Gene3D" id="3.30.559.10">
    <property type="entry name" value="Chloramphenicol acetyltransferase-like domain"/>
    <property type="match status" value="1"/>
</dbReference>
<evidence type="ECO:0000259" key="8">
    <source>
        <dbReference type="PROSITE" id="PS50968"/>
    </source>
</evidence>
<evidence type="ECO:0000313" key="10">
    <source>
        <dbReference type="EMBL" id="BAC44300.1"/>
    </source>
</evidence>
<dbReference type="Gene3D" id="2.40.50.100">
    <property type="match status" value="1"/>
</dbReference>
<dbReference type="InterPro" id="IPR011053">
    <property type="entry name" value="Single_hybrid_motif"/>
</dbReference>
<dbReference type="FunCoup" id="Q8EVQ0">
    <property type="interactions" value="212"/>
</dbReference>
<evidence type="ECO:0000313" key="11">
    <source>
        <dbReference type="Proteomes" id="UP000002522"/>
    </source>
</evidence>
<dbReference type="RefSeq" id="WP_011077334.1">
    <property type="nucleotide sequence ID" value="NC_004432.1"/>
</dbReference>
<dbReference type="EMBL" id="BA000026">
    <property type="protein sequence ID" value="BAC44300.1"/>
    <property type="molecule type" value="Genomic_DNA"/>
</dbReference>
<dbReference type="InterPro" id="IPR050743">
    <property type="entry name" value="2-oxoacid_DH_E2_comp"/>
</dbReference>
<comment type="cofactor">
    <cofactor evidence="1 6">
        <name>(R)-lipoate</name>
        <dbReference type="ChEBI" id="CHEBI:83088"/>
    </cofactor>
</comment>
<dbReference type="InterPro" id="IPR036625">
    <property type="entry name" value="E3-bd_dom_sf"/>
</dbReference>
<dbReference type="FunFam" id="3.30.559.10:FF:000007">
    <property type="entry name" value="Dihydrolipoamide acetyltransferase component of pyruvate dehydrogenase complex"/>
    <property type="match status" value="1"/>
</dbReference>
<feature type="region of interest" description="Disordered" evidence="7">
    <location>
        <begin position="77"/>
        <end position="111"/>
    </location>
</feature>
<dbReference type="Proteomes" id="UP000002522">
    <property type="component" value="Chromosome"/>
</dbReference>
<dbReference type="PROSITE" id="PS51826">
    <property type="entry name" value="PSBD"/>
    <property type="match status" value="1"/>
</dbReference>
<dbReference type="HOGENOM" id="CLU_016733_10_0_14"/>
<dbReference type="GO" id="GO:0005737">
    <property type="term" value="C:cytoplasm"/>
    <property type="evidence" value="ECO:0007669"/>
    <property type="project" value="TreeGrafter"/>
</dbReference>
<dbReference type="Pfam" id="PF00364">
    <property type="entry name" value="Biotin_lipoyl"/>
    <property type="match status" value="1"/>
</dbReference>
<dbReference type="Gene3D" id="4.10.320.10">
    <property type="entry name" value="E3-binding domain"/>
    <property type="match status" value="1"/>
</dbReference>
<evidence type="ECO:0000256" key="5">
    <source>
        <dbReference type="ARBA" id="ARBA00023315"/>
    </source>
</evidence>
<dbReference type="EC" id="2.3.1.-" evidence="6"/>
<dbReference type="InParanoid" id="Q8EVQ0"/>
<keyword evidence="5 6" id="KW-0012">Acyltransferase</keyword>
<dbReference type="eggNOG" id="COG0508">
    <property type="taxonomic scope" value="Bacteria"/>
</dbReference>
<evidence type="ECO:0000259" key="9">
    <source>
        <dbReference type="PROSITE" id="PS51826"/>
    </source>
</evidence>
<dbReference type="CDD" id="cd06849">
    <property type="entry name" value="lipoyl_domain"/>
    <property type="match status" value="1"/>
</dbReference>
<evidence type="ECO:0000256" key="6">
    <source>
        <dbReference type="RuleBase" id="RU003423"/>
    </source>
</evidence>
<dbReference type="PANTHER" id="PTHR43178:SF5">
    <property type="entry name" value="LIPOAMIDE ACYLTRANSFERASE COMPONENT OF BRANCHED-CHAIN ALPHA-KETO ACID DEHYDROGENASE COMPLEX, MITOCHONDRIAL"/>
    <property type="match status" value="1"/>
</dbReference>
<proteinExistence type="inferred from homology"/>
<gene>
    <name evidence="10" type="ordered locus">MYPE5100</name>
</gene>
<dbReference type="InterPro" id="IPR023213">
    <property type="entry name" value="CAT-like_dom_sf"/>
</dbReference>
<keyword evidence="4 6" id="KW-0450">Lipoyl</keyword>
<accession>Q8EVQ0</accession>
<dbReference type="PROSITE" id="PS00189">
    <property type="entry name" value="LIPOYL"/>
    <property type="match status" value="1"/>
</dbReference>
<evidence type="ECO:0000256" key="3">
    <source>
        <dbReference type="ARBA" id="ARBA00022679"/>
    </source>
</evidence>
<feature type="domain" description="Lipoyl-binding" evidence="8">
    <location>
        <begin position="1"/>
        <end position="76"/>
    </location>
</feature>
<dbReference type="Pfam" id="PF00198">
    <property type="entry name" value="2-oxoacid_dh"/>
    <property type="match status" value="1"/>
</dbReference>
<keyword evidence="10" id="KW-0670">Pyruvate</keyword>
<dbReference type="InterPro" id="IPR001078">
    <property type="entry name" value="2-oxoacid_DH_actylTfrase"/>
</dbReference>
<sequence length="478" mass="51206">MYIFKFADIGEGIHEGKVSDILVKEGDSVKDGTDLFSVETDKITTEVSSPVNGVISKILIKVGDTIHVGDPIFEIDDSNGSSSSAAPAQAPEVKSEPVVVKEEKTEQVQEGGASVVGEVKVSNNVLPLFGSNTLNVSASVEPTKTRNDDVLASPVARVLAKNNNVDIALISGTGPEGRVTKEDVEKYLSSSNQTTTTQTISTASESVTVAPTVTVTKTVVQSSPATAVTNAIVANKVESTAIATIVEGDKILEMTSMRKAIANAMKRSWSNAAYTNLSVEIDVTDVWEQRNKIKDYILETENVKLNLLPFIIKAIAKTLKQFPIFNAINDDANGTLILRNEVNIGIAVDTKDGLIVPNIKNADKLSIIEIAKSIADIAARARTKKITMADLQKGTFSVSNYGSLGIEFGVPVINYPEVAIAGLGTASNKIKKVGIQMVERKVMVLTIAADHRWVDGGDIARFANQVKQYLENIAFLFV</sequence>
<keyword evidence="3 6" id="KW-0808">Transferase</keyword>
<feature type="domain" description="Peripheral subunit-binding (PSBD)" evidence="9">
    <location>
        <begin position="151"/>
        <end position="188"/>
    </location>
</feature>
<dbReference type="GO" id="GO:0016407">
    <property type="term" value="F:acetyltransferase activity"/>
    <property type="evidence" value="ECO:0007669"/>
    <property type="project" value="TreeGrafter"/>
</dbReference>
<keyword evidence="11" id="KW-1185">Reference proteome</keyword>
<dbReference type="SUPFAM" id="SSF51230">
    <property type="entry name" value="Single hybrid motif"/>
    <property type="match status" value="1"/>
</dbReference>
<dbReference type="STRING" id="272633.gene:10731627"/>
<dbReference type="SUPFAM" id="SSF52777">
    <property type="entry name" value="CoA-dependent acyltransferases"/>
    <property type="match status" value="1"/>
</dbReference>
<evidence type="ECO:0000256" key="1">
    <source>
        <dbReference type="ARBA" id="ARBA00001938"/>
    </source>
</evidence>
<organism evidence="10 11">
    <name type="scientific">Malacoplasma penetrans (strain HF-2)</name>
    <name type="common">Mycoplasma penetrans</name>
    <dbReference type="NCBI Taxonomy" id="272633"/>
    <lineage>
        <taxon>Bacteria</taxon>
        <taxon>Bacillati</taxon>
        <taxon>Mycoplasmatota</taxon>
        <taxon>Mycoplasmoidales</taxon>
        <taxon>Mycoplasmoidaceae</taxon>
        <taxon>Malacoplasma</taxon>
    </lineage>
</organism>
<reference evidence="10 11" key="1">
    <citation type="journal article" date="2002" name="Nucleic Acids Res.">
        <title>The complete genomic sequence of Mycoplasma penetrans, an intracellular bacterial pathogen in humans.</title>
        <authorList>
            <person name="Sasaki Y."/>
            <person name="Ishikawa J."/>
            <person name="Yamashita A."/>
            <person name="Oshima K."/>
            <person name="Kenri T."/>
            <person name="Furuya K."/>
            <person name="Yoshino C."/>
            <person name="Horino A."/>
            <person name="Shiba T."/>
            <person name="Sasaki T."/>
            <person name="Hattori M."/>
        </authorList>
    </citation>
    <scope>NUCLEOTIDE SEQUENCE [LARGE SCALE GENOMIC DNA]</scope>
    <source>
        <strain evidence="10 11">HF-2</strain>
    </source>
</reference>